<gene>
    <name evidence="1" type="ORF">AABB24_025157</name>
</gene>
<name>A0ABD2SRV3_9SOLN</name>
<evidence type="ECO:0000313" key="2">
    <source>
        <dbReference type="Proteomes" id="UP001627284"/>
    </source>
</evidence>
<dbReference type="PANTHER" id="PTHR13462">
    <property type="entry name" value="CALCIUM UNIPORTER PROTEIN, MITOCHONDRIAL"/>
    <property type="match status" value="1"/>
</dbReference>
<dbReference type="Proteomes" id="UP001627284">
    <property type="component" value="Unassembled WGS sequence"/>
</dbReference>
<proteinExistence type="predicted"/>
<keyword evidence="2" id="KW-1185">Reference proteome</keyword>
<comment type="caution">
    <text evidence="1">The sequence shown here is derived from an EMBL/GenBank/DDBJ whole genome shotgun (WGS) entry which is preliminary data.</text>
</comment>
<organism evidence="1 2">
    <name type="scientific">Solanum stoloniferum</name>
    <dbReference type="NCBI Taxonomy" id="62892"/>
    <lineage>
        <taxon>Eukaryota</taxon>
        <taxon>Viridiplantae</taxon>
        <taxon>Streptophyta</taxon>
        <taxon>Embryophyta</taxon>
        <taxon>Tracheophyta</taxon>
        <taxon>Spermatophyta</taxon>
        <taxon>Magnoliopsida</taxon>
        <taxon>eudicotyledons</taxon>
        <taxon>Gunneridae</taxon>
        <taxon>Pentapetalae</taxon>
        <taxon>asterids</taxon>
        <taxon>lamiids</taxon>
        <taxon>Solanales</taxon>
        <taxon>Solanaceae</taxon>
        <taxon>Solanoideae</taxon>
        <taxon>Solaneae</taxon>
        <taxon>Solanum</taxon>
    </lineage>
</organism>
<evidence type="ECO:0000313" key="1">
    <source>
        <dbReference type="EMBL" id="KAL3346580.1"/>
    </source>
</evidence>
<evidence type="ECO:0008006" key="3">
    <source>
        <dbReference type="Google" id="ProtNLM"/>
    </source>
</evidence>
<protein>
    <recommendedName>
        <fullName evidence="3">Calcium uniporter protein</fullName>
    </recommendedName>
</protein>
<dbReference type="InterPro" id="IPR039055">
    <property type="entry name" value="MCU_fam"/>
</dbReference>
<accession>A0ABD2SRV3</accession>
<dbReference type="EMBL" id="JBJKTR010000014">
    <property type="protein sequence ID" value="KAL3346580.1"/>
    <property type="molecule type" value="Genomic_DNA"/>
</dbReference>
<dbReference type="AlphaFoldDB" id="A0ABD2SRV3"/>
<sequence length="247" mass="28169">MAFKKIVAQRLFDSYKITRPSLTTCRICSSTMTKSMASPNPERIAPDPGESAFFRRSLHRSSLFQSLATSSELRSFPIGEKLRQELRGMDIGRDRIRLDGLISPPQQKSLPEMESELAEEEKFTVADAKKVMRLAQLEVVKSRLRQMENDWISYPEFFQICNGASSNSDQALEFAKMLDQSGIVIVLGNVVFLKPDKESQQSYSRSLKRDGDFYKGLHQLDHFQTPKITPLNTLSSYKLNSKHLGRR</sequence>
<reference evidence="1 2" key="1">
    <citation type="submission" date="2024-05" db="EMBL/GenBank/DDBJ databases">
        <title>De novo assembly of an allotetraploid wild potato.</title>
        <authorList>
            <person name="Hosaka A.J."/>
        </authorList>
    </citation>
    <scope>NUCLEOTIDE SEQUENCE [LARGE SCALE GENOMIC DNA]</scope>
    <source>
        <tissue evidence="1">Young leaves</tissue>
    </source>
</reference>
<dbReference type="PANTHER" id="PTHR13462:SF37">
    <property type="entry name" value="CALCIUM UNIPORTER PROTEIN"/>
    <property type="match status" value="1"/>
</dbReference>